<keyword evidence="2 5" id="KW-0812">Transmembrane</keyword>
<feature type="transmembrane region" description="Helical" evidence="5">
    <location>
        <begin position="316"/>
        <end position="338"/>
    </location>
</feature>
<feature type="transmembrane region" description="Helical" evidence="5">
    <location>
        <begin position="49"/>
        <end position="66"/>
    </location>
</feature>
<proteinExistence type="predicted"/>
<evidence type="ECO:0000256" key="2">
    <source>
        <dbReference type="ARBA" id="ARBA00022692"/>
    </source>
</evidence>
<evidence type="ECO:0000259" key="6">
    <source>
        <dbReference type="Pfam" id="PF13515"/>
    </source>
</evidence>
<dbReference type="InterPro" id="IPR049453">
    <property type="entry name" value="Memb_transporter_dom"/>
</dbReference>
<keyword evidence="8" id="KW-1185">Reference proteome</keyword>
<organism evidence="7 8">
    <name type="scientific">Nesterenkonia salmonea</name>
    <dbReference type="NCBI Taxonomy" id="1804987"/>
    <lineage>
        <taxon>Bacteria</taxon>
        <taxon>Bacillati</taxon>
        <taxon>Actinomycetota</taxon>
        <taxon>Actinomycetes</taxon>
        <taxon>Micrococcales</taxon>
        <taxon>Micrococcaceae</taxon>
        <taxon>Nesterenkonia</taxon>
    </lineage>
</organism>
<dbReference type="OrthoDB" id="5149015at2"/>
<evidence type="ECO:0000313" key="7">
    <source>
        <dbReference type="EMBL" id="TLP98576.1"/>
    </source>
</evidence>
<protein>
    <recommendedName>
        <fullName evidence="6">Integral membrane bound transporter domain-containing protein</fullName>
    </recommendedName>
</protein>
<comment type="caution">
    <text evidence="7">The sequence shown here is derived from an EMBL/GenBank/DDBJ whole genome shotgun (WGS) entry which is preliminary data.</text>
</comment>
<dbReference type="Proteomes" id="UP000310458">
    <property type="component" value="Unassembled WGS sequence"/>
</dbReference>
<dbReference type="Pfam" id="PF13515">
    <property type="entry name" value="FUSC_2"/>
    <property type="match status" value="1"/>
</dbReference>
<evidence type="ECO:0000256" key="5">
    <source>
        <dbReference type="SAM" id="Phobius"/>
    </source>
</evidence>
<feature type="transmembrane region" description="Helical" evidence="5">
    <location>
        <begin position="152"/>
        <end position="173"/>
    </location>
</feature>
<feature type="transmembrane region" description="Helical" evidence="5">
    <location>
        <begin position="239"/>
        <end position="259"/>
    </location>
</feature>
<feature type="transmembrane region" description="Helical" evidence="5">
    <location>
        <begin position="193"/>
        <end position="211"/>
    </location>
</feature>
<feature type="transmembrane region" description="Helical" evidence="5">
    <location>
        <begin position="288"/>
        <end position="304"/>
    </location>
</feature>
<sequence length="348" mass="35878">MGMAFTSKGQPRRRRHLSRFAHAVRPGVFVIALILVIALPAVAVSFTPFAPAVTFVVAGAVPGFIASMYGIRLGLYTVAATGMFIALSELAGPWPWASSLLMAAAGLVLGWCAMKGWTAIAVQACIWCSLTLIAPPLVLTGVDWASGQLGQVAIPVSMVLVGGLWAVAIGALLKSHLPTLSAKPLGRNVAMHYGLALSVLLGVAAFVASTWFAEATGGWLLLTILVIVRPGLSDTRSRVVSRSVGTVTGGAIAAVVGTAIASQQILITAVAVAALVIALVLLVRKANYAVYAFALTIAVVLFNVDGSDVLTADIQRVGFTLAGALLVAVLAALHELVVRSGLKKPLSS</sequence>
<keyword evidence="4 5" id="KW-0472">Membrane</keyword>
<feature type="domain" description="Integral membrane bound transporter" evidence="6">
    <location>
        <begin position="205"/>
        <end position="329"/>
    </location>
</feature>
<feature type="transmembrane region" description="Helical" evidence="5">
    <location>
        <begin position="265"/>
        <end position="283"/>
    </location>
</feature>
<keyword evidence="3 5" id="KW-1133">Transmembrane helix</keyword>
<evidence type="ECO:0000256" key="3">
    <source>
        <dbReference type="ARBA" id="ARBA00022989"/>
    </source>
</evidence>
<gene>
    <name evidence="7" type="ORF">FEF26_04040</name>
</gene>
<dbReference type="EMBL" id="VAVZ01000008">
    <property type="protein sequence ID" value="TLP98576.1"/>
    <property type="molecule type" value="Genomic_DNA"/>
</dbReference>
<reference evidence="7 8" key="1">
    <citation type="submission" date="2019-05" db="EMBL/GenBank/DDBJ databases">
        <title>Nesterenkonia sp. GY074 isolated from the Southern Atlantic Ocean.</title>
        <authorList>
            <person name="Zhang G."/>
        </authorList>
    </citation>
    <scope>NUCLEOTIDE SEQUENCE [LARGE SCALE GENOMIC DNA]</scope>
    <source>
        <strain evidence="7 8">GY074</strain>
    </source>
</reference>
<feature type="transmembrane region" description="Helical" evidence="5">
    <location>
        <begin position="217"/>
        <end position="232"/>
    </location>
</feature>
<comment type="subcellular location">
    <subcellularLocation>
        <location evidence="1">Membrane</location>
        <topology evidence="1">Multi-pass membrane protein</topology>
    </subcellularLocation>
</comment>
<name>A0A5R9BD83_9MICC</name>
<evidence type="ECO:0000256" key="1">
    <source>
        <dbReference type="ARBA" id="ARBA00004141"/>
    </source>
</evidence>
<accession>A0A5R9BD83</accession>
<feature type="transmembrane region" description="Helical" evidence="5">
    <location>
        <begin position="96"/>
        <end position="113"/>
    </location>
</feature>
<evidence type="ECO:0000256" key="4">
    <source>
        <dbReference type="ARBA" id="ARBA00023136"/>
    </source>
</evidence>
<evidence type="ECO:0000313" key="8">
    <source>
        <dbReference type="Proteomes" id="UP000310458"/>
    </source>
</evidence>
<dbReference type="GO" id="GO:0016020">
    <property type="term" value="C:membrane"/>
    <property type="evidence" value="ECO:0007669"/>
    <property type="project" value="UniProtKB-SubCell"/>
</dbReference>
<feature type="transmembrane region" description="Helical" evidence="5">
    <location>
        <begin position="120"/>
        <end position="140"/>
    </location>
</feature>
<dbReference type="AlphaFoldDB" id="A0A5R9BD83"/>
<feature type="transmembrane region" description="Helical" evidence="5">
    <location>
        <begin position="20"/>
        <end position="43"/>
    </location>
</feature>